<evidence type="ECO:0000313" key="8">
    <source>
        <dbReference type="Proteomes" id="UP000003175"/>
    </source>
</evidence>
<accession>A0ABP2MQA7</accession>
<organism evidence="7 8">
    <name type="scientific">Selenomonas noxia F0398</name>
    <dbReference type="NCBI Taxonomy" id="702437"/>
    <lineage>
        <taxon>Bacteria</taxon>
        <taxon>Bacillati</taxon>
        <taxon>Bacillota</taxon>
        <taxon>Negativicutes</taxon>
        <taxon>Selenomonadales</taxon>
        <taxon>Selenomonadaceae</taxon>
        <taxon>Selenomonas</taxon>
    </lineage>
</organism>
<keyword evidence="3 4" id="KW-0326">Glycosidase</keyword>
<dbReference type="PANTHER" id="PTHR40079">
    <property type="entry name" value="MANNAN ENDO-1,4-BETA-MANNOSIDASE E-RELATED"/>
    <property type="match status" value="1"/>
</dbReference>
<feature type="active site" description="Nucleophile" evidence="4">
    <location>
        <position position="359"/>
    </location>
</feature>
<comment type="caution">
    <text evidence="7">The sequence shown here is derived from an EMBL/GenBank/DDBJ whole genome shotgun (WGS) entry which is preliminary data.</text>
</comment>
<evidence type="ECO:0000256" key="1">
    <source>
        <dbReference type="ARBA" id="ARBA00007754"/>
    </source>
</evidence>
<dbReference type="RefSeq" id="WP_006696511.1">
    <property type="nucleotide sequence ID" value="NZ_JH376859.1"/>
</dbReference>
<dbReference type="Proteomes" id="UP000003175">
    <property type="component" value="Unassembled WGS sequence"/>
</dbReference>
<dbReference type="PRINTS" id="PR00739">
    <property type="entry name" value="GLHYDRLASE26"/>
</dbReference>
<dbReference type="SUPFAM" id="SSF51445">
    <property type="entry name" value="(Trans)glycosidases"/>
    <property type="match status" value="1"/>
</dbReference>
<dbReference type="InterPro" id="IPR000805">
    <property type="entry name" value="Glyco_hydro_26"/>
</dbReference>
<protein>
    <recommendedName>
        <fullName evidence="6">GH26 domain-containing protein</fullName>
    </recommendedName>
</protein>
<gene>
    <name evidence="7" type="ORF">HMPREF9432_01246</name>
</gene>
<dbReference type="Gene3D" id="3.20.20.80">
    <property type="entry name" value="Glycosidases"/>
    <property type="match status" value="1"/>
</dbReference>
<keyword evidence="2 4" id="KW-0378">Hydrolase</keyword>
<sequence length="453" mass="49574">MIYSTFAGAMRTCALIGALLGLMALPAAAHPVDDPADPVYRARTVLPDAAKARRDAPALDMLRAAAPRTVHLADAAATAETRQLYAYLTALGQLQYTIYGHQNDAHHKFFRIDSGTNSDTKDMTGALAGIVGLDALSLTGEELELTDAERAAGMSCADKLERIAAEASNEGAILTLSMHIPNLARVAKRPQADGGYDFSGYSPDDLSGHVLHRAAPGGDLHPVYTAYLDMVADFLLRMQRRGIPVLFRPLHEHNGDWFWWGAAGTDGADYTALWQYTVHYLRDVRGVHNALYVYAPNAPFSSTEDYLDRYPGDAYVDVFGFDFYDDDDDTPAFLKRLEHAAALVVSAADAHGKLPALTEVGVHKNGGGLALTGNDDPHWTSAAAAVARRHHIPYLMTWANFEQEEKNFYQPFMVSDTRGHELVDGFIDYYNEETSLFADGLGDWRGLPVPVQE</sequence>
<evidence type="ECO:0000256" key="3">
    <source>
        <dbReference type="ARBA" id="ARBA00023295"/>
    </source>
</evidence>
<feature type="chain" id="PRO_5045864603" description="GH26 domain-containing protein" evidence="5">
    <location>
        <begin position="30"/>
        <end position="453"/>
    </location>
</feature>
<evidence type="ECO:0000313" key="7">
    <source>
        <dbReference type="EMBL" id="EHG24796.1"/>
    </source>
</evidence>
<dbReference type="InterPro" id="IPR022790">
    <property type="entry name" value="GH26_dom"/>
</dbReference>
<dbReference type="EMBL" id="ADGH01000010">
    <property type="protein sequence ID" value="EHG24796.1"/>
    <property type="molecule type" value="Genomic_DNA"/>
</dbReference>
<dbReference type="InterPro" id="IPR017853">
    <property type="entry name" value="GH"/>
</dbReference>
<dbReference type="PANTHER" id="PTHR40079:SF4">
    <property type="entry name" value="GH26 DOMAIN-CONTAINING PROTEIN-RELATED"/>
    <property type="match status" value="1"/>
</dbReference>
<evidence type="ECO:0000256" key="5">
    <source>
        <dbReference type="SAM" id="SignalP"/>
    </source>
</evidence>
<evidence type="ECO:0000256" key="2">
    <source>
        <dbReference type="ARBA" id="ARBA00022801"/>
    </source>
</evidence>
<proteinExistence type="inferred from homology"/>
<keyword evidence="8" id="KW-1185">Reference proteome</keyword>
<feature type="signal peptide" evidence="5">
    <location>
        <begin position="1"/>
        <end position="29"/>
    </location>
</feature>
<keyword evidence="5" id="KW-0732">Signal</keyword>
<dbReference type="PROSITE" id="PS51764">
    <property type="entry name" value="GH26"/>
    <property type="match status" value="1"/>
</dbReference>
<feature type="active site" description="Proton donor" evidence="4">
    <location>
        <position position="252"/>
    </location>
</feature>
<evidence type="ECO:0000256" key="4">
    <source>
        <dbReference type="PROSITE-ProRule" id="PRU01100"/>
    </source>
</evidence>
<dbReference type="Pfam" id="PF02156">
    <property type="entry name" value="Glyco_hydro_26"/>
    <property type="match status" value="1"/>
</dbReference>
<reference evidence="7 8" key="1">
    <citation type="submission" date="2011-08" db="EMBL/GenBank/DDBJ databases">
        <title>The Genome Sequence of Selenomonas noxia F0398.</title>
        <authorList>
            <consortium name="The Broad Institute Genome Sequencing Platform"/>
            <person name="Earl A."/>
            <person name="Ward D."/>
            <person name="Feldgarden M."/>
            <person name="Gevers D."/>
            <person name="Izard J."/>
            <person name="Ganesan A."/>
            <person name="Blanton J.M."/>
            <person name="Baranova O.V."/>
            <person name="Tanner A.C."/>
            <person name="Dewhirst F.E."/>
            <person name="Young S.K."/>
            <person name="Zeng Q."/>
            <person name="Gargeya S."/>
            <person name="Fitzgerald M."/>
            <person name="Haas B."/>
            <person name="Abouelleil A."/>
            <person name="Alvarado L."/>
            <person name="Arachchi H.M."/>
            <person name="Berlin A."/>
            <person name="Brown A."/>
            <person name="Chapman S.B."/>
            <person name="Chen Z."/>
            <person name="Dunbar C."/>
            <person name="Freedman E."/>
            <person name="Gearin G."/>
            <person name="Gellesch M."/>
            <person name="Goldberg J."/>
            <person name="Griggs A."/>
            <person name="Gujja S."/>
            <person name="Heiman D."/>
            <person name="Howarth C."/>
            <person name="Larson L."/>
            <person name="Lui A."/>
            <person name="MacDonald P.J.P."/>
            <person name="Montmayeur A."/>
            <person name="Murphy C."/>
            <person name="Neiman D."/>
            <person name="Pearson M."/>
            <person name="Priest M."/>
            <person name="Roberts A."/>
            <person name="Saif S."/>
            <person name="Shea T."/>
            <person name="Shenoy N."/>
            <person name="Sisk P."/>
            <person name="Stolte C."/>
            <person name="Sykes S."/>
            <person name="Wortman J."/>
            <person name="Nusbaum C."/>
            <person name="Birren B."/>
        </authorList>
    </citation>
    <scope>NUCLEOTIDE SEQUENCE [LARGE SCALE GENOMIC DNA]</scope>
    <source>
        <strain evidence="7 8">F0398</strain>
    </source>
</reference>
<comment type="similarity">
    <text evidence="1 4">Belongs to the glycosyl hydrolase 26 family.</text>
</comment>
<name>A0ABP2MQA7_9FIRM</name>
<evidence type="ECO:0000259" key="6">
    <source>
        <dbReference type="PROSITE" id="PS51764"/>
    </source>
</evidence>
<feature type="domain" description="GH26" evidence="6">
    <location>
        <begin position="79"/>
        <end position="439"/>
    </location>
</feature>